<gene>
    <name evidence="3" type="ORF">RV15_GL000117</name>
</gene>
<proteinExistence type="predicted"/>
<dbReference type="Proteomes" id="UP000183039">
    <property type="component" value="Unassembled WGS sequence"/>
</dbReference>
<evidence type="ECO:0000313" key="4">
    <source>
        <dbReference type="Proteomes" id="UP000183039"/>
    </source>
</evidence>
<feature type="coiled-coil region" evidence="1">
    <location>
        <begin position="282"/>
        <end position="338"/>
    </location>
</feature>
<feature type="transmembrane region" description="Helical" evidence="2">
    <location>
        <begin position="95"/>
        <end position="118"/>
    </location>
</feature>
<feature type="transmembrane region" description="Helical" evidence="2">
    <location>
        <begin position="51"/>
        <end position="75"/>
    </location>
</feature>
<evidence type="ECO:0000256" key="2">
    <source>
        <dbReference type="SAM" id="Phobius"/>
    </source>
</evidence>
<sequence>MRKIFYALIVDSVPISENNRRKDENYGKEYEKKGFVSYLTTQDEAGVNISWGAIIAGLVSFFAIFFTLSLIGSAIGFGIVKPTSDNPLDGVGMGLIIWTVVTFVLSLFCSGFIAGVAARRVGLVHGFLTWATSVLVLLAILSYTAIGAFSAIGSLFGNIASATGSTVETVASGTSDAINKGFDKVTDGVRSVDTTELQGQVKKVLSDTDVKELQPDYLTDQMKEATDEITNAGKEIVKNPDNSDKIFKDTADSLEAKAKKIGDSIDRPAIANAVAKNTDLSQEEAQQATDNIYNELQKASKETQTQIEKAKTSLEDAKEDLDKNIKEARQAAEDASNTVSKASIWGFIAMILGMIITSLAGLWGANLVKDPVTESKL</sequence>
<feature type="transmembrane region" description="Helical" evidence="2">
    <location>
        <begin position="130"/>
        <end position="156"/>
    </location>
</feature>
<name>A0AA91GDZ7_9ENTE</name>
<protein>
    <submittedName>
        <fullName evidence="3">Uncharacterized protein</fullName>
    </submittedName>
</protein>
<evidence type="ECO:0000313" key="3">
    <source>
        <dbReference type="EMBL" id="OJG93515.1"/>
    </source>
</evidence>
<keyword evidence="2" id="KW-1133">Transmembrane helix</keyword>
<comment type="caution">
    <text evidence="3">The sequence shown here is derived from an EMBL/GenBank/DDBJ whole genome shotgun (WGS) entry which is preliminary data.</text>
</comment>
<keyword evidence="2" id="KW-0812">Transmembrane</keyword>
<keyword evidence="2" id="KW-0472">Membrane</keyword>
<dbReference type="EMBL" id="JXLC01000001">
    <property type="protein sequence ID" value="OJG93515.1"/>
    <property type="molecule type" value="Genomic_DNA"/>
</dbReference>
<dbReference type="AlphaFoldDB" id="A0AA91GDZ7"/>
<evidence type="ECO:0000256" key="1">
    <source>
        <dbReference type="SAM" id="Coils"/>
    </source>
</evidence>
<organism evidence="3 4">
    <name type="scientific">Enterococcus silesiacus</name>
    <dbReference type="NCBI Taxonomy" id="332949"/>
    <lineage>
        <taxon>Bacteria</taxon>
        <taxon>Bacillati</taxon>
        <taxon>Bacillota</taxon>
        <taxon>Bacilli</taxon>
        <taxon>Lactobacillales</taxon>
        <taxon>Enterococcaceae</taxon>
        <taxon>Enterococcus</taxon>
    </lineage>
</organism>
<reference evidence="3 4" key="1">
    <citation type="submission" date="2014-12" db="EMBL/GenBank/DDBJ databases">
        <title>Draft genome sequences of 29 type strains of Enterococci.</title>
        <authorList>
            <person name="Zhong Z."/>
            <person name="Sun Z."/>
            <person name="Liu W."/>
            <person name="Zhang W."/>
            <person name="Zhang H."/>
        </authorList>
    </citation>
    <scope>NUCLEOTIDE SEQUENCE [LARGE SCALE GENOMIC DNA]</scope>
    <source>
        <strain evidence="3 4">DSM 22801</strain>
    </source>
</reference>
<keyword evidence="1" id="KW-0175">Coiled coil</keyword>
<accession>A0AA91GDZ7</accession>
<feature type="transmembrane region" description="Helical" evidence="2">
    <location>
        <begin position="344"/>
        <end position="368"/>
    </location>
</feature>